<dbReference type="PANTHER" id="PTHR10177">
    <property type="entry name" value="CYCLINS"/>
    <property type="match status" value="1"/>
</dbReference>
<dbReference type="InterPro" id="IPR006671">
    <property type="entry name" value="Cyclin_N"/>
</dbReference>
<dbReference type="SUPFAM" id="SSF47954">
    <property type="entry name" value="Cyclin-like"/>
    <property type="match status" value="3"/>
</dbReference>
<evidence type="ECO:0000259" key="4">
    <source>
        <dbReference type="Pfam" id="PF02984"/>
    </source>
</evidence>
<keyword evidence="2" id="KW-0812">Transmembrane</keyword>
<dbReference type="GO" id="GO:0044772">
    <property type="term" value="P:mitotic cell cycle phase transition"/>
    <property type="evidence" value="ECO:0007669"/>
    <property type="project" value="InterPro"/>
</dbReference>
<dbReference type="InterPro" id="IPR036915">
    <property type="entry name" value="Cyclin-like_sf"/>
</dbReference>
<feature type="domain" description="Cyclin C-terminal" evidence="4">
    <location>
        <begin position="218"/>
        <end position="325"/>
    </location>
</feature>
<dbReference type="Pfam" id="PF00134">
    <property type="entry name" value="Cyclin_N"/>
    <property type="match status" value="1"/>
</dbReference>
<dbReference type="Proteomes" id="UP001151699">
    <property type="component" value="Chromosome B"/>
</dbReference>
<dbReference type="AlphaFoldDB" id="A0A9Q0N612"/>
<dbReference type="InterPro" id="IPR046965">
    <property type="entry name" value="Cyclin_A/B-like"/>
</dbReference>
<evidence type="ECO:0000313" key="5">
    <source>
        <dbReference type="EMBL" id="KAJ6643646.1"/>
    </source>
</evidence>
<dbReference type="InterPro" id="IPR004367">
    <property type="entry name" value="Cyclin_C-dom"/>
</dbReference>
<dbReference type="Gene3D" id="1.10.472.10">
    <property type="entry name" value="Cyclin-like"/>
    <property type="match status" value="2"/>
</dbReference>
<evidence type="ECO:0000256" key="1">
    <source>
        <dbReference type="ARBA" id="ARBA00023127"/>
    </source>
</evidence>
<dbReference type="CDD" id="cd20529">
    <property type="entry name" value="CYCLIN_CCNJ-like_rpt2"/>
    <property type="match status" value="1"/>
</dbReference>
<keyword evidence="2" id="KW-0472">Membrane</keyword>
<gene>
    <name evidence="5" type="primary">Ccnj</name>
    <name evidence="5" type="ORF">Bhyg_08609</name>
</gene>
<organism evidence="5 6">
    <name type="scientific">Pseudolycoriella hygida</name>
    <dbReference type="NCBI Taxonomy" id="35572"/>
    <lineage>
        <taxon>Eukaryota</taxon>
        <taxon>Metazoa</taxon>
        <taxon>Ecdysozoa</taxon>
        <taxon>Arthropoda</taxon>
        <taxon>Hexapoda</taxon>
        <taxon>Insecta</taxon>
        <taxon>Pterygota</taxon>
        <taxon>Neoptera</taxon>
        <taxon>Endopterygota</taxon>
        <taxon>Diptera</taxon>
        <taxon>Nematocera</taxon>
        <taxon>Sciaroidea</taxon>
        <taxon>Sciaridae</taxon>
        <taxon>Pseudolycoriella</taxon>
    </lineage>
</organism>
<dbReference type="GO" id="GO:0016538">
    <property type="term" value="F:cyclin-dependent protein serine/threonine kinase regulator activity"/>
    <property type="evidence" value="ECO:0007669"/>
    <property type="project" value="InterPro"/>
</dbReference>
<evidence type="ECO:0000259" key="3">
    <source>
        <dbReference type="Pfam" id="PF00134"/>
    </source>
</evidence>
<reference evidence="5" key="1">
    <citation type="submission" date="2022-07" db="EMBL/GenBank/DDBJ databases">
        <authorList>
            <person name="Trinca V."/>
            <person name="Uliana J.V.C."/>
            <person name="Torres T.T."/>
            <person name="Ward R.J."/>
            <person name="Monesi N."/>
        </authorList>
    </citation>
    <scope>NUCLEOTIDE SEQUENCE</scope>
    <source>
        <strain evidence="5">HSMRA1968</strain>
        <tissue evidence="5">Whole embryos</tissue>
    </source>
</reference>
<proteinExistence type="predicted"/>
<keyword evidence="1" id="KW-0195">Cyclin</keyword>
<keyword evidence="6" id="KW-1185">Reference proteome</keyword>
<evidence type="ECO:0000256" key="2">
    <source>
        <dbReference type="SAM" id="Phobius"/>
    </source>
</evidence>
<evidence type="ECO:0000313" key="6">
    <source>
        <dbReference type="Proteomes" id="UP001151699"/>
    </source>
</evidence>
<name>A0A9Q0N612_9DIPT</name>
<sequence length="334" mass="38492">MEITPKNQNTVPASESKIRNRLKTWPNSITPEECTQKTFIKLNLKTVEQQCDVKSKVLSHWWYTDYADDIIDELRKSESLRVEFYRQSPQIAYRNHCVNFMREVVESEFLSRTTLHLGNIFLDIFFFIDALTNAVFCGCFSGIYYLDVFMDRHRIAADRLSLVVLCCLGLAAKLEDRDQDVPKYSDLNSQMNDVYTIKDYAKLEGMIMQSFGFKLIYPTAAVFVEYYIEASINETDFQKCDQRFNSYVDMKAAVASLVLEVLDLILNDREMVQILPSKSSAACIAAGRKLAGIENVWTTELALLTNYLFKDIEQLTQDLMNCHSEMTHNIPMGL</sequence>
<dbReference type="PIRSF" id="PIRSF001771">
    <property type="entry name" value="Cyclin_A_B_D_E"/>
    <property type="match status" value="1"/>
</dbReference>
<dbReference type="EMBL" id="WJQU01000002">
    <property type="protein sequence ID" value="KAJ6643646.1"/>
    <property type="molecule type" value="Genomic_DNA"/>
</dbReference>
<feature type="transmembrane region" description="Helical" evidence="2">
    <location>
        <begin position="124"/>
        <end position="146"/>
    </location>
</feature>
<feature type="domain" description="Cyclin N-terminal" evidence="3">
    <location>
        <begin position="143"/>
        <end position="215"/>
    </location>
</feature>
<accession>A0A9Q0N612</accession>
<dbReference type="OrthoDB" id="285802at2759"/>
<dbReference type="InterPro" id="IPR039361">
    <property type="entry name" value="Cyclin"/>
</dbReference>
<dbReference type="Pfam" id="PF02984">
    <property type="entry name" value="Cyclin_C"/>
    <property type="match status" value="1"/>
</dbReference>
<keyword evidence="2" id="KW-1133">Transmembrane helix</keyword>
<comment type="caution">
    <text evidence="5">The sequence shown here is derived from an EMBL/GenBank/DDBJ whole genome shotgun (WGS) entry which is preliminary data.</text>
</comment>
<protein>
    <submittedName>
        <fullName evidence="5">Cyclin-J</fullName>
    </submittedName>
</protein>